<dbReference type="SUPFAM" id="SSF53720">
    <property type="entry name" value="ALDH-like"/>
    <property type="match status" value="1"/>
</dbReference>
<dbReference type="Pfam" id="PF00171">
    <property type="entry name" value="Aldedh"/>
    <property type="match status" value="1"/>
</dbReference>
<evidence type="ECO:0000256" key="2">
    <source>
        <dbReference type="ARBA" id="ARBA00023002"/>
    </source>
</evidence>
<dbReference type="InterPro" id="IPR016163">
    <property type="entry name" value="Ald_DH_C"/>
</dbReference>
<protein>
    <submittedName>
        <fullName evidence="4">Acyl-CoA reductase</fullName>
    </submittedName>
</protein>
<dbReference type="PANTHER" id="PTHR42804">
    <property type="entry name" value="ALDEHYDE DEHYDROGENASE"/>
    <property type="match status" value="1"/>
</dbReference>
<evidence type="ECO:0000313" key="5">
    <source>
        <dbReference type="Proteomes" id="UP000198960"/>
    </source>
</evidence>
<gene>
    <name evidence="4" type="ORF">SAMN05660991_02088</name>
</gene>
<keyword evidence="2" id="KW-0560">Oxidoreductase</keyword>
<dbReference type="InterPro" id="IPR015590">
    <property type="entry name" value="Aldehyde_DH_dom"/>
</dbReference>
<dbReference type="FunFam" id="3.40.605.10:FF:000007">
    <property type="entry name" value="NAD/NADP-dependent betaine aldehyde dehydrogenase"/>
    <property type="match status" value="1"/>
</dbReference>
<evidence type="ECO:0000259" key="3">
    <source>
        <dbReference type="Pfam" id="PF00171"/>
    </source>
</evidence>
<evidence type="ECO:0000256" key="1">
    <source>
        <dbReference type="ARBA" id="ARBA00009986"/>
    </source>
</evidence>
<organism evidence="4 5">
    <name type="scientific">Trujillonella endophytica</name>
    <dbReference type="NCBI Taxonomy" id="673521"/>
    <lineage>
        <taxon>Bacteria</taxon>
        <taxon>Bacillati</taxon>
        <taxon>Actinomycetota</taxon>
        <taxon>Actinomycetes</taxon>
        <taxon>Geodermatophilales</taxon>
        <taxon>Geodermatophilaceae</taxon>
        <taxon>Trujillonella</taxon>
    </lineage>
</organism>
<dbReference type="InterPro" id="IPR016162">
    <property type="entry name" value="Ald_DH_N"/>
</dbReference>
<dbReference type="Gene3D" id="3.40.605.10">
    <property type="entry name" value="Aldehyde Dehydrogenase, Chain A, domain 1"/>
    <property type="match status" value="1"/>
</dbReference>
<comment type="similarity">
    <text evidence="1">Belongs to the aldehyde dehydrogenase family.</text>
</comment>
<dbReference type="CDD" id="cd07089">
    <property type="entry name" value="ALDH_CddD-AldA-like"/>
    <property type="match status" value="1"/>
</dbReference>
<dbReference type="Gene3D" id="3.40.309.10">
    <property type="entry name" value="Aldehyde Dehydrogenase, Chain A, domain 2"/>
    <property type="match status" value="1"/>
</dbReference>
<dbReference type="STRING" id="673521.SAMN05660991_02088"/>
<dbReference type="GO" id="GO:0016620">
    <property type="term" value="F:oxidoreductase activity, acting on the aldehyde or oxo group of donors, NAD or NADP as acceptor"/>
    <property type="evidence" value="ECO:0007669"/>
    <property type="project" value="InterPro"/>
</dbReference>
<reference evidence="5" key="1">
    <citation type="submission" date="2016-10" db="EMBL/GenBank/DDBJ databases">
        <authorList>
            <person name="Varghese N."/>
            <person name="Submissions S."/>
        </authorList>
    </citation>
    <scope>NUCLEOTIDE SEQUENCE [LARGE SCALE GENOMIC DNA]</scope>
    <source>
        <strain evidence="5">DSM 45413</strain>
    </source>
</reference>
<proteinExistence type="inferred from homology"/>
<dbReference type="Proteomes" id="UP000198960">
    <property type="component" value="Unassembled WGS sequence"/>
</dbReference>
<dbReference type="PANTHER" id="PTHR42804:SF1">
    <property type="entry name" value="ALDEHYDE DEHYDROGENASE-RELATED"/>
    <property type="match status" value="1"/>
</dbReference>
<sequence>MTAVDSETGVLAGDDRILIDGELQHTASGAFFDVENPALGEVAGRCTDGTVEDVDRAVKAARRAFEQTNWRRDVEFRHHCLMQLHEALKEEQERLRRIVVTETGTPLAATYGIQIAHPVEESAHWPEFGRNFEYLRELGVDSAMGMSSRRIVQYDPIGVVAAITPWNTPLYLNIAESVPPLMAGNAVVLKPAQLTPWMGTELGRIIAEKTDIPPGIFNVVVGESNEVGGALAAHPDVDMVTFTGSTAVGRSILAAGASTVKKVMLELGGKSSLIVLDDADLMSVLPVAAGTACFNSGQSCTLASRILLPRSRYEEGIAILKGAMEMMPFGDPWNVNNIQGAQISRTQQEKVLGLIQAGVESGARLVTGGKAPDGLPGYFTQPTLLVDVDPTSRIGQEEIFGPVLTVTPYDTEEEAIAISNDTIYGLSGEVASADEERALAVALQMRAGTMVVNGGSYFGLKTPLGGYKQSGLGRRNGHWGFEEYLEIKAIGLPLRDSGNGPRVVD</sequence>
<dbReference type="EMBL" id="FOEE01000005">
    <property type="protein sequence ID" value="SEO86282.1"/>
    <property type="molecule type" value="Genomic_DNA"/>
</dbReference>
<dbReference type="RefSeq" id="WP_091942769.1">
    <property type="nucleotide sequence ID" value="NZ_FOEE01000005.1"/>
</dbReference>
<evidence type="ECO:0000313" key="4">
    <source>
        <dbReference type="EMBL" id="SEO86282.1"/>
    </source>
</evidence>
<name>A0A1H8T5Z9_9ACTN</name>
<dbReference type="InterPro" id="IPR016161">
    <property type="entry name" value="Ald_DH/histidinol_DH"/>
</dbReference>
<dbReference type="AlphaFoldDB" id="A0A1H8T5Z9"/>
<keyword evidence="5" id="KW-1185">Reference proteome</keyword>
<feature type="domain" description="Aldehyde dehydrogenase" evidence="3">
    <location>
        <begin position="30"/>
        <end position="490"/>
    </location>
</feature>
<accession>A0A1H8T5Z9</accession>
<dbReference type="OrthoDB" id="6882680at2"/>